<protein>
    <submittedName>
        <fullName evidence="3">CPBP family intramembrane metalloprotease</fullName>
    </submittedName>
</protein>
<sequence>MYIELLIFIGVFLLSFYLSQLIRIKIRNSLTADFSRHLLFFLPFLIPSIIIGEPSFSHQITDEIWLGYGIAILASFVGIMLQFKDFNVYLSKDIYYIIQPINLRRLIISCWTLIGSAFVEELFYRDFLPGLVPSWPVAAQILMCSILFTLAHFLQPSTKKTFTIKTYMIIFSLSLFWAISIELTGSIIPAILGHLIYNSPNLVITCLCYYLPRKYNSNYSI</sequence>
<feature type="transmembrane region" description="Helical" evidence="1">
    <location>
        <begin position="34"/>
        <end position="52"/>
    </location>
</feature>
<dbReference type="EMBL" id="JAFHKR010000038">
    <property type="protein sequence ID" value="MBN3554061.1"/>
    <property type="molecule type" value="Genomic_DNA"/>
</dbReference>
<dbReference type="RefSeq" id="WP_205725119.1">
    <property type="nucleotide sequence ID" value="NZ_JAFHKR010000038.1"/>
</dbReference>
<organism evidence="3 4">
    <name type="scientific">Fictibacillus nanhaiensis</name>
    <dbReference type="NCBI Taxonomy" id="742169"/>
    <lineage>
        <taxon>Bacteria</taxon>
        <taxon>Bacillati</taxon>
        <taxon>Bacillota</taxon>
        <taxon>Bacilli</taxon>
        <taxon>Bacillales</taxon>
        <taxon>Fictibacillaceae</taxon>
        <taxon>Fictibacillus</taxon>
    </lineage>
</organism>
<proteinExistence type="predicted"/>
<feature type="transmembrane region" description="Helical" evidence="1">
    <location>
        <begin position="64"/>
        <end position="83"/>
    </location>
</feature>
<keyword evidence="4" id="KW-1185">Reference proteome</keyword>
<dbReference type="GO" id="GO:0008237">
    <property type="term" value="F:metallopeptidase activity"/>
    <property type="evidence" value="ECO:0007669"/>
    <property type="project" value="UniProtKB-KW"/>
</dbReference>
<dbReference type="Pfam" id="PF02517">
    <property type="entry name" value="Rce1-like"/>
    <property type="match status" value="1"/>
</dbReference>
<evidence type="ECO:0000259" key="2">
    <source>
        <dbReference type="Pfam" id="PF02517"/>
    </source>
</evidence>
<feature type="transmembrane region" description="Helical" evidence="1">
    <location>
        <begin position="135"/>
        <end position="154"/>
    </location>
</feature>
<dbReference type="InterPro" id="IPR003675">
    <property type="entry name" value="Rce1/LyrA-like_dom"/>
</dbReference>
<evidence type="ECO:0000256" key="1">
    <source>
        <dbReference type="SAM" id="Phobius"/>
    </source>
</evidence>
<feature type="transmembrane region" description="Helical" evidence="1">
    <location>
        <begin position="6"/>
        <end position="22"/>
    </location>
</feature>
<name>A0ABS2ZRN1_9BACL</name>
<feature type="transmembrane region" description="Helical" evidence="1">
    <location>
        <begin position="166"/>
        <end position="188"/>
    </location>
</feature>
<comment type="caution">
    <text evidence="3">The sequence shown here is derived from an EMBL/GenBank/DDBJ whole genome shotgun (WGS) entry which is preliminary data.</text>
</comment>
<keyword evidence="3" id="KW-0482">Metalloprotease</keyword>
<reference evidence="3 4" key="1">
    <citation type="submission" date="2021-01" db="EMBL/GenBank/DDBJ databases">
        <title>Genome Sequencing of Type Strains.</title>
        <authorList>
            <person name="Lemaire J.F."/>
            <person name="Inderbitzin P."/>
            <person name="Collins S.B."/>
            <person name="Wespe N."/>
            <person name="Knight-Connoni V."/>
        </authorList>
    </citation>
    <scope>NUCLEOTIDE SEQUENCE [LARGE SCALE GENOMIC DNA]</scope>
    <source>
        <strain evidence="3 4">DSM 23009</strain>
    </source>
</reference>
<evidence type="ECO:0000313" key="4">
    <source>
        <dbReference type="Proteomes" id="UP001296923"/>
    </source>
</evidence>
<accession>A0ABS2ZRN1</accession>
<dbReference type="Proteomes" id="UP001296923">
    <property type="component" value="Unassembled WGS sequence"/>
</dbReference>
<keyword evidence="1" id="KW-0812">Transmembrane</keyword>
<keyword evidence="1" id="KW-1133">Transmembrane helix</keyword>
<evidence type="ECO:0000313" key="3">
    <source>
        <dbReference type="EMBL" id="MBN3554061.1"/>
    </source>
</evidence>
<gene>
    <name evidence="3" type="ORF">JYA63_07295</name>
</gene>
<keyword evidence="3" id="KW-0378">Hydrolase</keyword>
<keyword evidence="1" id="KW-0472">Membrane</keyword>
<keyword evidence="3" id="KW-0645">Protease</keyword>
<feature type="domain" description="CAAX prenyl protease 2/Lysostaphin resistance protein A-like" evidence="2">
    <location>
        <begin position="107"/>
        <end position="198"/>
    </location>
</feature>